<dbReference type="Pfam" id="PF00703">
    <property type="entry name" value="Glyco_hydro_2"/>
    <property type="match status" value="1"/>
</dbReference>
<dbReference type="PANTHER" id="PTHR43536:SF1">
    <property type="entry name" value="MANNOSYLGLYCOPROTEIN ENDO-BETA-MANNOSIDASE"/>
    <property type="match status" value="1"/>
</dbReference>
<dbReference type="Pfam" id="PF22666">
    <property type="entry name" value="Glyco_hydro_2_N2"/>
    <property type="match status" value="1"/>
</dbReference>
<comment type="similarity">
    <text evidence="1">Belongs to the glycosyl hydrolase 2 family.</text>
</comment>
<dbReference type="eggNOG" id="KOG2230">
    <property type="taxonomic scope" value="Eukaryota"/>
</dbReference>
<dbReference type="Pfam" id="PF17786">
    <property type="entry name" value="Mannosidase_ig"/>
    <property type="match status" value="1"/>
</dbReference>
<keyword evidence="4" id="KW-0326">Glycosidase</keyword>
<evidence type="ECO:0000313" key="11">
    <source>
        <dbReference type="EMBL" id="EXV01907.1"/>
    </source>
</evidence>
<dbReference type="HOGENOM" id="CLU_005015_2_4_1"/>
<feature type="chain" id="PRO_5001981163" evidence="6">
    <location>
        <begin position="21"/>
        <end position="881"/>
    </location>
</feature>
<dbReference type="EMBL" id="JELW01000006">
    <property type="protein sequence ID" value="EXV01907.1"/>
    <property type="molecule type" value="Genomic_DNA"/>
</dbReference>
<feature type="signal peptide" evidence="6">
    <location>
        <begin position="1"/>
        <end position="20"/>
    </location>
</feature>
<dbReference type="PANTHER" id="PTHR43536">
    <property type="entry name" value="MANNOSYLGLYCOPROTEIN ENDO-BETA-MANNOSIDASE"/>
    <property type="match status" value="1"/>
</dbReference>
<accession>A0A0A1UVH3</accession>
<dbReference type="Proteomes" id="UP000030151">
    <property type="component" value="Unassembled WGS sequence"/>
</dbReference>
<evidence type="ECO:0000259" key="10">
    <source>
        <dbReference type="Pfam" id="PF22666"/>
    </source>
</evidence>
<dbReference type="InterPro" id="IPR008979">
    <property type="entry name" value="Galactose-bd-like_sf"/>
</dbReference>
<feature type="domain" description="Mannosidase Ig/CBM-like" evidence="8">
    <location>
        <begin position="682"/>
        <end position="763"/>
    </location>
</feature>
<keyword evidence="3" id="KW-0119">Carbohydrate metabolism</keyword>
<dbReference type="OrthoDB" id="408532at2759"/>
<dbReference type="InterPro" id="IPR043534">
    <property type="entry name" value="EBDG/EBM"/>
</dbReference>
<dbReference type="Gene3D" id="3.20.20.80">
    <property type="entry name" value="Glycosidases"/>
    <property type="match status" value="1"/>
</dbReference>
<evidence type="ECO:0000259" key="9">
    <source>
        <dbReference type="Pfam" id="PF18368"/>
    </source>
</evidence>
<evidence type="ECO:0000256" key="3">
    <source>
        <dbReference type="ARBA" id="ARBA00023277"/>
    </source>
</evidence>
<evidence type="ECO:0000259" key="8">
    <source>
        <dbReference type="Pfam" id="PF17786"/>
    </source>
</evidence>
<keyword evidence="2 11" id="KW-0378">Hydrolase</keyword>
<dbReference type="SUPFAM" id="SSF49785">
    <property type="entry name" value="Galactose-binding domain-like"/>
    <property type="match status" value="1"/>
</dbReference>
<dbReference type="SUPFAM" id="SSF49303">
    <property type="entry name" value="beta-Galactosidase/glucuronidase domain"/>
    <property type="match status" value="3"/>
</dbReference>
<comment type="caution">
    <text evidence="11">The sequence shown here is derived from an EMBL/GenBank/DDBJ whole genome shotgun (WGS) entry which is preliminary data.</text>
</comment>
<feature type="domain" description="Exo-beta-D-glucosaminidase Ig-fold" evidence="9">
    <location>
        <begin position="775"/>
        <end position="874"/>
    </location>
</feature>
<dbReference type="SUPFAM" id="SSF51445">
    <property type="entry name" value="(Trans)glycosidases"/>
    <property type="match status" value="1"/>
</dbReference>
<dbReference type="InterPro" id="IPR054593">
    <property type="entry name" value="Beta-mannosidase-like_N2"/>
</dbReference>
<gene>
    <name evidence="11" type="ORF">X797_004741</name>
</gene>
<dbReference type="InterPro" id="IPR013783">
    <property type="entry name" value="Ig-like_fold"/>
</dbReference>
<dbReference type="InterPro" id="IPR017853">
    <property type="entry name" value="GH"/>
</dbReference>
<evidence type="ECO:0000256" key="1">
    <source>
        <dbReference type="ARBA" id="ARBA00007401"/>
    </source>
</evidence>
<name>A0A0A1UVH3_9HYPO</name>
<evidence type="ECO:0000313" key="12">
    <source>
        <dbReference type="Proteomes" id="UP000030151"/>
    </source>
</evidence>
<feature type="domain" description="Glycoside hydrolase family 2 immunoglobulin-like beta-sandwich" evidence="7">
    <location>
        <begin position="220"/>
        <end position="326"/>
    </location>
</feature>
<dbReference type="InterPro" id="IPR041351">
    <property type="entry name" value="Ig_GlcNase"/>
</dbReference>
<feature type="domain" description="Beta-mannosidase-like galactose-binding" evidence="10">
    <location>
        <begin position="57"/>
        <end position="173"/>
    </location>
</feature>
<proteinExistence type="inferred from homology"/>
<dbReference type="AlphaFoldDB" id="A0A0A1UVH3"/>
<dbReference type="GO" id="GO:0000272">
    <property type="term" value="P:polysaccharide catabolic process"/>
    <property type="evidence" value="ECO:0007669"/>
    <property type="project" value="UniProtKB-KW"/>
</dbReference>
<reference evidence="11 12" key="1">
    <citation type="submission" date="2014-02" db="EMBL/GenBank/DDBJ databases">
        <title>The genome sequence of the entomopathogenic fungus Metarhizium robertsii ARSEF 2575.</title>
        <authorList>
            <person name="Giuliano Garisto Donzelli B."/>
            <person name="Roe B.A."/>
            <person name="Macmil S.L."/>
            <person name="Krasnoff S.B."/>
            <person name="Gibson D.M."/>
        </authorList>
    </citation>
    <scope>NUCLEOTIDE SEQUENCE [LARGE SCALE GENOMIC DNA]</scope>
    <source>
        <strain evidence="11 12">ARSEF 2575</strain>
    </source>
</reference>
<evidence type="ECO:0000256" key="2">
    <source>
        <dbReference type="ARBA" id="ARBA00022801"/>
    </source>
</evidence>
<dbReference type="InterPro" id="IPR041447">
    <property type="entry name" value="Mannosidase_ig"/>
</dbReference>
<dbReference type="GO" id="GO:0004553">
    <property type="term" value="F:hydrolase activity, hydrolyzing O-glycosyl compounds"/>
    <property type="evidence" value="ECO:0007669"/>
    <property type="project" value="InterPro"/>
</dbReference>
<keyword evidence="6" id="KW-0732">Signal</keyword>
<evidence type="ECO:0000256" key="4">
    <source>
        <dbReference type="ARBA" id="ARBA00023295"/>
    </source>
</evidence>
<evidence type="ECO:0000256" key="5">
    <source>
        <dbReference type="ARBA" id="ARBA00023326"/>
    </source>
</evidence>
<dbReference type="InterPro" id="IPR006102">
    <property type="entry name" value="Ig-like_GH2"/>
</dbReference>
<sequence>MALHSAAALLLASSSALASAANPLTSKAGQVGIITAWDFQSSSSVSKDLASLSKPGVDTSSWNHVNDSRCTILGGMIESGAYKDDELWFSDNLYKINWGQFRVPWVYRNEFSLTPNQGQHYFLQTNGITSRADIFLNGEKIADKEEQAGSFGGHTYDITGHAGNENALAVNVYPSDFNLDLIYTFVDWSPRAPDNGSGIWREITVKQTGPVALGPMSVSIDIESPVESNPAKVTVRAKVQNLEDHEVQVDASSVIAESSGCKVGSQKTSLMLGPKETKLVEISHHVKKPKIWWPKFWGGQPLYKARLALHVANELSDVAEETFGIRTVTSALNSHNDTMFTVNGYPFQVLGAGYSPDMFFRWDATRWANIMKYSHDMGLNTIRLEGMMEHPELYRMADEAGMMIIAGFVCCSKWEAWTYNQDINPNVPWTDNDYATANATMRHEAAMMQPHPSVLGFLIGSDFWPNDRATKIYVDALKDAYWQTPFIASASKRGYPALLGPSGMKMSGPYDWVPPNYWYDTESSEDRLGAAFGFGSELGAGVGTPEVSSLRKFLTQSEMEDLWKKPDANFFHMSTNTSAFYNRKIYNQGLFNRYGAPTSLEDYIFKAQLMDYEAIRAQHEGYSARWSQVRPATGTIYWMLNNAWPSLHWNQFDHYLHPAGSYFGTKVGSRLEHVAYDYVREEAWIINHSLDKKGTRNIATELIGLDGKSISKDSVTVDTVPNKSSKVAKISGLNNMTDVGLLRLVLSDEQGQAISRNVYWLTKSVDVLDWPNATWYHTPVTKFSDYSALSRMETAELSVTASRNDAAHSIVVLENKSDVPAFFIRLNLVDKAGEDVNPAIWSDNYVTLWPREKLALTVSGDGREAKVLVNAGNVQALEVAL</sequence>
<dbReference type="Gene3D" id="2.60.40.10">
    <property type="entry name" value="Immunoglobulins"/>
    <property type="match status" value="3"/>
</dbReference>
<keyword evidence="5" id="KW-0624">Polysaccharide degradation</keyword>
<dbReference type="Pfam" id="PF18368">
    <property type="entry name" value="Ig_GlcNase"/>
    <property type="match status" value="1"/>
</dbReference>
<dbReference type="Gene3D" id="2.60.120.260">
    <property type="entry name" value="Galactose-binding domain-like"/>
    <property type="match status" value="1"/>
</dbReference>
<dbReference type="InterPro" id="IPR036156">
    <property type="entry name" value="Beta-gal/glucu_dom_sf"/>
</dbReference>
<protein>
    <submittedName>
        <fullName evidence="11">Glycoside hydrolase family 2 protein</fullName>
    </submittedName>
</protein>
<evidence type="ECO:0000256" key="6">
    <source>
        <dbReference type="SAM" id="SignalP"/>
    </source>
</evidence>
<organism evidence="11 12">
    <name type="scientific">Metarhizium robertsii</name>
    <dbReference type="NCBI Taxonomy" id="568076"/>
    <lineage>
        <taxon>Eukaryota</taxon>
        <taxon>Fungi</taxon>
        <taxon>Dikarya</taxon>
        <taxon>Ascomycota</taxon>
        <taxon>Pezizomycotina</taxon>
        <taxon>Sordariomycetes</taxon>
        <taxon>Hypocreomycetidae</taxon>
        <taxon>Hypocreales</taxon>
        <taxon>Clavicipitaceae</taxon>
        <taxon>Metarhizium</taxon>
    </lineage>
</organism>
<evidence type="ECO:0000259" key="7">
    <source>
        <dbReference type="Pfam" id="PF00703"/>
    </source>
</evidence>